<sequence length="344" mass="37167">MIGVGVVGTGFWARMTHLPAFRSIEGFELKAVTSGRPENAQRAAADFGIPAAHADYRELVRDPDVAVVDICAPNDLHAEIALAAFAEGKDVICIKPLATNVRDAYRMVNEAEKRGRKLCYAENVPFIPALVRLKELIDGGLYGELFRYKACEGIGSLHASWFSDPERAGGGSIIDMAVHGLSFLQWMAGGRKAVKIHAEAGTFLHRQQAEDTSVIVMRFEDGAIGQTEDGWSLAGGYDSRFEVFGTKGHALVDLLYSHPIRSVVGSSAEGGATASLLHPIDDHFVKDGHLNMMTHFRDCLTKGTPCRSSGAEGYEMMEWVDAAYRSVRTGEPIRLNAGGSAANG</sequence>
<evidence type="ECO:0000256" key="1">
    <source>
        <dbReference type="ARBA" id="ARBA00023002"/>
    </source>
</evidence>
<accession>A0A7X0SP70</accession>
<keyword evidence="5" id="KW-1185">Reference proteome</keyword>
<feature type="domain" description="Gfo/Idh/MocA-like oxidoreductase N-terminal" evidence="2">
    <location>
        <begin position="2"/>
        <end position="119"/>
    </location>
</feature>
<gene>
    <name evidence="4" type="ORF">H7C18_21230</name>
</gene>
<reference evidence="4 5" key="1">
    <citation type="submission" date="2020-08" db="EMBL/GenBank/DDBJ databases">
        <title>Cohnella phylogeny.</title>
        <authorList>
            <person name="Dunlap C."/>
        </authorList>
    </citation>
    <scope>NUCLEOTIDE SEQUENCE [LARGE SCALE GENOMIC DNA]</scope>
    <source>
        <strain evidence="4 5">CBP 2801</strain>
    </source>
</reference>
<dbReference type="InterPro" id="IPR000683">
    <property type="entry name" value="Gfo/Idh/MocA-like_OxRdtase_N"/>
</dbReference>
<organism evidence="4 5">
    <name type="scientific">Cohnella zeiphila</name>
    <dbReference type="NCBI Taxonomy" id="2761120"/>
    <lineage>
        <taxon>Bacteria</taxon>
        <taxon>Bacillati</taxon>
        <taxon>Bacillota</taxon>
        <taxon>Bacilli</taxon>
        <taxon>Bacillales</taxon>
        <taxon>Paenibacillaceae</taxon>
        <taxon>Cohnella</taxon>
    </lineage>
</organism>
<dbReference type="Pfam" id="PF01408">
    <property type="entry name" value="GFO_IDH_MocA"/>
    <property type="match status" value="1"/>
</dbReference>
<name>A0A7X0SP70_9BACL</name>
<evidence type="ECO:0000313" key="5">
    <source>
        <dbReference type="Proteomes" id="UP000564644"/>
    </source>
</evidence>
<evidence type="ECO:0000313" key="4">
    <source>
        <dbReference type="EMBL" id="MBB6733451.1"/>
    </source>
</evidence>
<protein>
    <submittedName>
        <fullName evidence="4">Gfo/Idh/MocA family oxidoreductase</fullName>
    </submittedName>
</protein>
<comment type="caution">
    <text evidence="4">The sequence shown here is derived from an EMBL/GenBank/DDBJ whole genome shotgun (WGS) entry which is preliminary data.</text>
</comment>
<dbReference type="InterPro" id="IPR055170">
    <property type="entry name" value="GFO_IDH_MocA-like_dom"/>
</dbReference>
<keyword evidence="1" id="KW-0560">Oxidoreductase</keyword>
<dbReference type="Proteomes" id="UP000564644">
    <property type="component" value="Unassembled WGS sequence"/>
</dbReference>
<dbReference type="PANTHER" id="PTHR43818:SF11">
    <property type="entry name" value="BCDNA.GH03377"/>
    <property type="match status" value="1"/>
</dbReference>
<dbReference type="InterPro" id="IPR050463">
    <property type="entry name" value="Gfo/Idh/MocA_oxidrdct_glycsds"/>
</dbReference>
<dbReference type="GO" id="GO:0000166">
    <property type="term" value="F:nucleotide binding"/>
    <property type="evidence" value="ECO:0007669"/>
    <property type="project" value="InterPro"/>
</dbReference>
<feature type="domain" description="GFO/IDH/MocA-like oxidoreductase" evidence="3">
    <location>
        <begin position="132"/>
        <end position="249"/>
    </location>
</feature>
<dbReference type="SUPFAM" id="SSF55347">
    <property type="entry name" value="Glyceraldehyde-3-phosphate dehydrogenase-like, C-terminal domain"/>
    <property type="match status" value="1"/>
</dbReference>
<dbReference type="AlphaFoldDB" id="A0A7X0SP70"/>
<dbReference type="Pfam" id="PF22725">
    <property type="entry name" value="GFO_IDH_MocA_C3"/>
    <property type="match status" value="1"/>
</dbReference>
<dbReference type="PANTHER" id="PTHR43818">
    <property type="entry name" value="BCDNA.GH03377"/>
    <property type="match status" value="1"/>
</dbReference>
<proteinExistence type="predicted"/>
<dbReference type="SUPFAM" id="SSF51735">
    <property type="entry name" value="NAD(P)-binding Rossmann-fold domains"/>
    <property type="match status" value="1"/>
</dbReference>
<dbReference type="InterPro" id="IPR036291">
    <property type="entry name" value="NAD(P)-bd_dom_sf"/>
</dbReference>
<dbReference type="RefSeq" id="WP_185131111.1">
    <property type="nucleotide sequence ID" value="NZ_JACJVO010000027.1"/>
</dbReference>
<dbReference type="EMBL" id="JACJVO010000027">
    <property type="protein sequence ID" value="MBB6733451.1"/>
    <property type="molecule type" value="Genomic_DNA"/>
</dbReference>
<evidence type="ECO:0000259" key="3">
    <source>
        <dbReference type="Pfam" id="PF22725"/>
    </source>
</evidence>
<dbReference type="GO" id="GO:0016491">
    <property type="term" value="F:oxidoreductase activity"/>
    <property type="evidence" value="ECO:0007669"/>
    <property type="project" value="UniProtKB-KW"/>
</dbReference>
<evidence type="ECO:0000259" key="2">
    <source>
        <dbReference type="Pfam" id="PF01408"/>
    </source>
</evidence>
<dbReference type="Gene3D" id="3.30.360.10">
    <property type="entry name" value="Dihydrodipicolinate Reductase, domain 2"/>
    <property type="match status" value="1"/>
</dbReference>
<dbReference type="Gene3D" id="3.40.50.720">
    <property type="entry name" value="NAD(P)-binding Rossmann-like Domain"/>
    <property type="match status" value="1"/>
</dbReference>